<dbReference type="PANTHER" id="PTHR43586:SF15">
    <property type="entry name" value="BLR3095 PROTEIN"/>
    <property type="match status" value="1"/>
</dbReference>
<protein>
    <submittedName>
        <fullName evidence="3">Aminotransferase class V-fold PLP-dependent enzyme</fullName>
    </submittedName>
</protein>
<dbReference type="InterPro" id="IPR015421">
    <property type="entry name" value="PyrdxlP-dep_Trfase_major"/>
</dbReference>
<sequence>MQIEALEHEFELASDLIYLNHAAVSPWPRRTAAAVRAFAEENLHEGSRHYLQWQQTEQRLRERLQRLIGARGVDEIALLKNTSEGLSFVAAGLDWHSGDNVVITNQEFPSNRVVWESLRPRGVEVRYADVSVEDPEQAVIDRVDDRTRLVALSAVQYGTGLRLDLRRIGRHCEDAEVLFCVDAIQQIGALPFDVREARADFVVADGHKWMLAPEGLALFYCRRELLQKLQPLEYGWHMLADPGNFDNPDWQVAADARRFECGSPNMLGTYALEASLSLLEEIGMDRIGEAVLHRSQRIVEGVRTRFDHYELITRTQPERLAGIVTFRPLQEPVDDLFQRLRAAGVQCAQRAGGIRVSPHAYTPLSVIRRFLELL</sequence>
<dbReference type="Pfam" id="PF00266">
    <property type="entry name" value="Aminotran_5"/>
    <property type="match status" value="1"/>
</dbReference>
<dbReference type="SUPFAM" id="SSF53383">
    <property type="entry name" value="PLP-dependent transferases"/>
    <property type="match status" value="1"/>
</dbReference>
<dbReference type="OrthoDB" id="9764293at2"/>
<dbReference type="PANTHER" id="PTHR43586">
    <property type="entry name" value="CYSTEINE DESULFURASE"/>
    <property type="match status" value="1"/>
</dbReference>
<evidence type="ECO:0000259" key="2">
    <source>
        <dbReference type="Pfam" id="PF00266"/>
    </source>
</evidence>
<dbReference type="AlphaFoldDB" id="A0A426QFP6"/>
<dbReference type="InterPro" id="IPR015422">
    <property type="entry name" value="PyrdxlP-dep_Trfase_small"/>
</dbReference>
<evidence type="ECO:0000256" key="1">
    <source>
        <dbReference type="ARBA" id="ARBA00022898"/>
    </source>
</evidence>
<keyword evidence="3" id="KW-0808">Transferase</keyword>
<gene>
    <name evidence="3" type="ORF">D6C00_00280</name>
</gene>
<dbReference type="RefSeq" id="WP_125179784.1">
    <property type="nucleotide sequence ID" value="NZ_QZMU01000001.1"/>
</dbReference>
<accession>A0A426QFP6</accession>
<reference evidence="3 4" key="1">
    <citation type="journal article" date="2010" name="Int. J. Syst. Evol. Microbiol.">
        <title>Thiohalobacter thiocyanaticus gen. nov., sp. nov., a moderately halophilic, sulfur-oxidizing gammaproteobacterium from hypersaline lakes, that utilizes thiocyanate.</title>
        <authorList>
            <person name="Sorokin D.Y."/>
            <person name="Kovaleva O.L."/>
            <person name="Tourova T.P."/>
            <person name="Muyzer G."/>
        </authorList>
    </citation>
    <scope>NUCLEOTIDE SEQUENCE [LARGE SCALE GENOMIC DNA]</scope>
    <source>
        <strain evidence="3 4">Hrh1</strain>
    </source>
</reference>
<keyword evidence="1" id="KW-0663">Pyridoxal phosphate</keyword>
<dbReference type="EMBL" id="QZMU01000001">
    <property type="protein sequence ID" value="RRQ20569.1"/>
    <property type="molecule type" value="Genomic_DNA"/>
</dbReference>
<keyword evidence="4" id="KW-1185">Reference proteome</keyword>
<organism evidence="3 4">
    <name type="scientific">Thiohalobacter thiocyanaticus</name>
    <dbReference type="NCBI Taxonomy" id="585455"/>
    <lineage>
        <taxon>Bacteria</taxon>
        <taxon>Pseudomonadati</taxon>
        <taxon>Pseudomonadota</taxon>
        <taxon>Gammaproteobacteria</taxon>
        <taxon>Thiohalobacterales</taxon>
        <taxon>Thiohalobacteraceae</taxon>
        <taxon>Thiohalobacter</taxon>
    </lineage>
</organism>
<dbReference type="InterPro" id="IPR015424">
    <property type="entry name" value="PyrdxlP-dep_Trfase"/>
</dbReference>
<comment type="caution">
    <text evidence="3">The sequence shown here is derived from an EMBL/GenBank/DDBJ whole genome shotgun (WGS) entry which is preliminary data.</text>
</comment>
<dbReference type="GO" id="GO:0008483">
    <property type="term" value="F:transaminase activity"/>
    <property type="evidence" value="ECO:0007669"/>
    <property type="project" value="UniProtKB-KW"/>
</dbReference>
<keyword evidence="3" id="KW-0032">Aminotransferase</keyword>
<evidence type="ECO:0000313" key="4">
    <source>
        <dbReference type="Proteomes" id="UP000287798"/>
    </source>
</evidence>
<name>A0A426QFP6_9GAMM</name>
<evidence type="ECO:0000313" key="3">
    <source>
        <dbReference type="EMBL" id="RRQ20569.1"/>
    </source>
</evidence>
<dbReference type="Gene3D" id="3.90.1150.10">
    <property type="entry name" value="Aspartate Aminotransferase, domain 1"/>
    <property type="match status" value="1"/>
</dbReference>
<dbReference type="Gene3D" id="3.40.640.10">
    <property type="entry name" value="Type I PLP-dependent aspartate aminotransferase-like (Major domain)"/>
    <property type="match status" value="1"/>
</dbReference>
<proteinExistence type="predicted"/>
<dbReference type="InterPro" id="IPR000192">
    <property type="entry name" value="Aminotrans_V_dom"/>
</dbReference>
<feature type="domain" description="Aminotransferase class V" evidence="2">
    <location>
        <begin position="17"/>
        <end position="346"/>
    </location>
</feature>
<dbReference type="Proteomes" id="UP000287798">
    <property type="component" value="Unassembled WGS sequence"/>
</dbReference>